<name>U4L684_PYROM</name>
<protein>
    <submittedName>
        <fullName evidence="2">Similar to Translation initiation factor IF-2 acc. no. A9KNW4</fullName>
    </submittedName>
</protein>
<feature type="region of interest" description="Disordered" evidence="1">
    <location>
        <begin position="42"/>
        <end position="236"/>
    </location>
</feature>
<gene>
    <name evidence="2" type="ORF">PCON_07535</name>
</gene>
<evidence type="ECO:0000313" key="3">
    <source>
        <dbReference type="Proteomes" id="UP000018144"/>
    </source>
</evidence>
<keyword evidence="3" id="KW-1185">Reference proteome</keyword>
<feature type="compositionally biased region" description="Basic and acidic residues" evidence="1">
    <location>
        <begin position="358"/>
        <end position="373"/>
    </location>
</feature>
<feature type="region of interest" description="Disordered" evidence="1">
    <location>
        <begin position="358"/>
        <end position="381"/>
    </location>
</feature>
<keyword evidence="2" id="KW-0396">Initiation factor</keyword>
<feature type="compositionally biased region" description="Polar residues" evidence="1">
    <location>
        <begin position="206"/>
        <end position="219"/>
    </location>
</feature>
<reference evidence="2 3" key="1">
    <citation type="journal article" date="2013" name="PLoS Genet.">
        <title>The genome and development-dependent transcriptomes of Pyronema confluens: a window into fungal evolution.</title>
        <authorList>
            <person name="Traeger S."/>
            <person name="Altegoer F."/>
            <person name="Freitag M."/>
            <person name="Gabaldon T."/>
            <person name="Kempken F."/>
            <person name="Kumar A."/>
            <person name="Marcet-Houben M."/>
            <person name="Poggeler S."/>
            <person name="Stajich J.E."/>
            <person name="Nowrousian M."/>
        </authorList>
    </citation>
    <scope>NUCLEOTIDE SEQUENCE [LARGE SCALE GENOMIC DNA]</scope>
    <source>
        <strain evidence="3">CBS 100304</strain>
        <tissue evidence="2">Vegetative mycelium</tissue>
    </source>
</reference>
<feature type="compositionally biased region" description="Basic and acidic residues" evidence="1">
    <location>
        <begin position="124"/>
        <end position="149"/>
    </location>
</feature>
<feature type="compositionally biased region" description="Basic and acidic residues" evidence="1">
    <location>
        <begin position="157"/>
        <end position="175"/>
    </location>
</feature>
<dbReference type="AlphaFoldDB" id="U4L684"/>
<dbReference type="GO" id="GO:0003743">
    <property type="term" value="F:translation initiation factor activity"/>
    <property type="evidence" value="ECO:0007669"/>
    <property type="project" value="UniProtKB-KW"/>
</dbReference>
<sequence length="381" mass="44510">MLSARITMALPRVLQTVWPTLTARITPHRTTVASRLYSSYTDYKPVAPRPRPSNSDSGDRYNSRSGGSYDRPRSNYQDRDSRPGGYDRPRQSNYGDREARPGSYERPRSSNYEDRPRQSNYGDSESRPRQSNNEDRPRQSNYGDRESRPPRQSNYENRPRQSSYEDRPRYSDRQSGEYAPKQGSYNRPQPSERSFADRYNKPGSYERSQSARAAKQDNQGCAAEANEPQERKDPYEDLKERHDTLLLLIHNTKELFKLLPIEFQRAIVTYIQALKAIRQFENLYRKTMYAIAPQYKPLVDQENKTKLEGINEKIRNLGEGKPDVWRKELEDAVETIKEEHKDFVTLLKTYEKKLYDEVERQREATSRHAKEEGSEVMGNGS</sequence>
<dbReference type="Proteomes" id="UP000018144">
    <property type="component" value="Unassembled WGS sequence"/>
</dbReference>
<feature type="compositionally biased region" description="Basic and acidic residues" evidence="1">
    <location>
        <begin position="70"/>
        <end position="117"/>
    </location>
</feature>
<accession>U4L684</accession>
<proteinExistence type="predicted"/>
<keyword evidence="2" id="KW-0648">Protein biosynthesis</keyword>
<evidence type="ECO:0000256" key="1">
    <source>
        <dbReference type="SAM" id="MobiDB-lite"/>
    </source>
</evidence>
<evidence type="ECO:0000313" key="2">
    <source>
        <dbReference type="EMBL" id="CCX07946.1"/>
    </source>
</evidence>
<dbReference type="EMBL" id="HF935383">
    <property type="protein sequence ID" value="CCX07946.1"/>
    <property type="molecule type" value="Genomic_DNA"/>
</dbReference>
<feature type="compositionally biased region" description="Polar residues" evidence="1">
    <location>
        <begin position="183"/>
        <end position="192"/>
    </location>
</feature>
<organism evidence="2 3">
    <name type="scientific">Pyronema omphalodes (strain CBS 100304)</name>
    <name type="common">Pyronema confluens</name>
    <dbReference type="NCBI Taxonomy" id="1076935"/>
    <lineage>
        <taxon>Eukaryota</taxon>
        <taxon>Fungi</taxon>
        <taxon>Dikarya</taxon>
        <taxon>Ascomycota</taxon>
        <taxon>Pezizomycotina</taxon>
        <taxon>Pezizomycetes</taxon>
        <taxon>Pezizales</taxon>
        <taxon>Pyronemataceae</taxon>
        <taxon>Pyronema</taxon>
    </lineage>
</organism>